<dbReference type="EMBL" id="JANVFS010000010">
    <property type="protein sequence ID" value="KAJ4486605.1"/>
    <property type="molecule type" value="Genomic_DNA"/>
</dbReference>
<protein>
    <submittedName>
        <fullName evidence="1">Uncharacterized protein</fullName>
    </submittedName>
</protein>
<dbReference type="AlphaFoldDB" id="A0A9W9DTY1"/>
<accession>A0A9W9DTY1</accession>
<comment type="caution">
    <text evidence="1">The sequence shown here is derived from an EMBL/GenBank/DDBJ whole genome shotgun (WGS) entry which is preliminary data.</text>
</comment>
<dbReference type="Proteomes" id="UP001150238">
    <property type="component" value="Unassembled WGS sequence"/>
</dbReference>
<name>A0A9W9DTY1_9AGAR</name>
<evidence type="ECO:0000313" key="1">
    <source>
        <dbReference type="EMBL" id="KAJ4486605.1"/>
    </source>
</evidence>
<gene>
    <name evidence="1" type="ORF">C8J55DRAFT_424308</name>
</gene>
<proteinExistence type="predicted"/>
<reference evidence="1" key="2">
    <citation type="journal article" date="2023" name="Proc. Natl. Acad. Sci. U.S.A.">
        <title>A global phylogenomic analysis of the shiitake genus Lentinula.</title>
        <authorList>
            <person name="Sierra-Patev S."/>
            <person name="Min B."/>
            <person name="Naranjo-Ortiz M."/>
            <person name="Looney B."/>
            <person name="Konkel Z."/>
            <person name="Slot J.C."/>
            <person name="Sakamoto Y."/>
            <person name="Steenwyk J.L."/>
            <person name="Rokas A."/>
            <person name="Carro J."/>
            <person name="Camarero S."/>
            <person name="Ferreira P."/>
            <person name="Molpeceres G."/>
            <person name="Ruiz-Duenas F.J."/>
            <person name="Serrano A."/>
            <person name="Henrissat B."/>
            <person name="Drula E."/>
            <person name="Hughes K.W."/>
            <person name="Mata J.L."/>
            <person name="Ishikawa N.K."/>
            <person name="Vargas-Isla R."/>
            <person name="Ushijima S."/>
            <person name="Smith C.A."/>
            <person name="Donoghue J."/>
            <person name="Ahrendt S."/>
            <person name="Andreopoulos W."/>
            <person name="He G."/>
            <person name="LaButti K."/>
            <person name="Lipzen A."/>
            <person name="Ng V."/>
            <person name="Riley R."/>
            <person name="Sandor L."/>
            <person name="Barry K."/>
            <person name="Martinez A.T."/>
            <person name="Xiao Y."/>
            <person name="Gibbons J.G."/>
            <person name="Terashima K."/>
            <person name="Grigoriev I.V."/>
            <person name="Hibbett D."/>
        </authorList>
    </citation>
    <scope>NUCLEOTIDE SEQUENCE</scope>
    <source>
        <strain evidence="1">Sp2 HRB7682 ss15</strain>
    </source>
</reference>
<reference evidence="1" key="1">
    <citation type="submission" date="2022-08" db="EMBL/GenBank/DDBJ databases">
        <authorList>
            <consortium name="DOE Joint Genome Institute"/>
            <person name="Min B."/>
            <person name="Riley R."/>
            <person name="Sierra-Patev S."/>
            <person name="Naranjo-Ortiz M."/>
            <person name="Looney B."/>
            <person name="Konkel Z."/>
            <person name="Slot J.C."/>
            <person name="Sakamoto Y."/>
            <person name="Steenwyk J.L."/>
            <person name="Rokas A."/>
            <person name="Carro J."/>
            <person name="Camarero S."/>
            <person name="Ferreira P."/>
            <person name="Molpeceres G."/>
            <person name="Ruiz-Duenas F.J."/>
            <person name="Serrano A."/>
            <person name="Henrissat B."/>
            <person name="Drula E."/>
            <person name="Hughes K.W."/>
            <person name="Mata J.L."/>
            <person name="Ishikawa N.K."/>
            <person name="Vargas-Isla R."/>
            <person name="Ushijima S."/>
            <person name="Smith C.A."/>
            <person name="Ahrendt S."/>
            <person name="Andreopoulos W."/>
            <person name="He G."/>
            <person name="Labutti K."/>
            <person name="Lipzen A."/>
            <person name="Ng V."/>
            <person name="Sandor L."/>
            <person name="Barry K."/>
            <person name="Martinez A.T."/>
            <person name="Xiao Y."/>
            <person name="Gibbons J.G."/>
            <person name="Terashima K."/>
            <person name="Hibbett D.S."/>
            <person name="Grigoriev I.V."/>
        </authorList>
    </citation>
    <scope>NUCLEOTIDE SEQUENCE</scope>
    <source>
        <strain evidence="1">Sp2 HRB7682 ss15</strain>
    </source>
</reference>
<evidence type="ECO:0000313" key="2">
    <source>
        <dbReference type="Proteomes" id="UP001150238"/>
    </source>
</evidence>
<feature type="non-terminal residue" evidence="1">
    <location>
        <position position="1"/>
    </location>
</feature>
<organism evidence="1 2">
    <name type="scientific">Lentinula lateritia</name>
    <dbReference type="NCBI Taxonomy" id="40482"/>
    <lineage>
        <taxon>Eukaryota</taxon>
        <taxon>Fungi</taxon>
        <taxon>Dikarya</taxon>
        <taxon>Basidiomycota</taxon>
        <taxon>Agaricomycotina</taxon>
        <taxon>Agaricomycetes</taxon>
        <taxon>Agaricomycetidae</taxon>
        <taxon>Agaricales</taxon>
        <taxon>Marasmiineae</taxon>
        <taxon>Omphalotaceae</taxon>
        <taxon>Lentinula</taxon>
    </lineage>
</organism>
<sequence length="75" mass="8770">SLRKSLSIAYAKPYAFAALFELLSDCLSFSQPQLLRRLLVYILLYEDEKFRPWNINVAKPDPLEGIMYVGLMRWS</sequence>